<organism evidence="2 3">
    <name type="scientific">Ectocarpus siliculosus</name>
    <name type="common">Brown alga</name>
    <name type="synonym">Conferva siliculosa</name>
    <dbReference type="NCBI Taxonomy" id="2880"/>
    <lineage>
        <taxon>Eukaryota</taxon>
        <taxon>Sar</taxon>
        <taxon>Stramenopiles</taxon>
        <taxon>Ochrophyta</taxon>
        <taxon>PX clade</taxon>
        <taxon>Phaeophyceae</taxon>
        <taxon>Ectocarpales</taxon>
        <taxon>Ectocarpaceae</taxon>
        <taxon>Ectocarpus</taxon>
    </lineage>
</organism>
<protein>
    <submittedName>
        <fullName evidence="2">Uncharacterized protein</fullName>
    </submittedName>
</protein>
<name>D7FJR1_ECTSI</name>
<dbReference type="EMBL" id="FN647972">
    <property type="protein sequence ID" value="CBJ29163.1"/>
    <property type="molecule type" value="Genomic_DNA"/>
</dbReference>
<evidence type="ECO:0000313" key="3">
    <source>
        <dbReference type="Proteomes" id="UP000002630"/>
    </source>
</evidence>
<evidence type="ECO:0000256" key="1">
    <source>
        <dbReference type="SAM" id="SignalP"/>
    </source>
</evidence>
<dbReference type="AlphaFoldDB" id="D7FJR1"/>
<keyword evidence="3" id="KW-1185">Reference proteome</keyword>
<reference evidence="2 3" key="1">
    <citation type="journal article" date="2010" name="Nature">
        <title>The Ectocarpus genome and the independent evolution of multicellularity in brown algae.</title>
        <authorList>
            <person name="Cock J.M."/>
            <person name="Sterck L."/>
            <person name="Rouze P."/>
            <person name="Scornet D."/>
            <person name="Allen A.E."/>
            <person name="Amoutzias G."/>
            <person name="Anthouard V."/>
            <person name="Artiguenave F."/>
            <person name="Aury J.M."/>
            <person name="Badger J.H."/>
            <person name="Beszteri B."/>
            <person name="Billiau K."/>
            <person name="Bonnet E."/>
            <person name="Bothwell J.H."/>
            <person name="Bowler C."/>
            <person name="Boyen C."/>
            <person name="Brownlee C."/>
            <person name="Carrano C.J."/>
            <person name="Charrier B."/>
            <person name="Cho G.Y."/>
            <person name="Coelho S.M."/>
            <person name="Collen J."/>
            <person name="Corre E."/>
            <person name="Da Silva C."/>
            <person name="Delage L."/>
            <person name="Delaroque N."/>
            <person name="Dittami S.M."/>
            <person name="Doulbeau S."/>
            <person name="Elias M."/>
            <person name="Farnham G."/>
            <person name="Gachon C.M."/>
            <person name="Gschloessl B."/>
            <person name="Heesch S."/>
            <person name="Jabbari K."/>
            <person name="Jubin C."/>
            <person name="Kawai H."/>
            <person name="Kimura K."/>
            <person name="Kloareg B."/>
            <person name="Kupper F.C."/>
            <person name="Lang D."/>
            <person name="Le Bail A."/>
            <person name="Leblanc C."/>
            <person name="Lerouge P."/>
            <person name="Lohr M."/>
            <person name="Lopez P.J."/>
            <person name="Martens C."/>
            <person name="Maumus F."/>
            <person name="Michel G."/>
            <person name="Miranda-Saavedra D."/>
            <person name="Morales J."/>
            <person name="Moreau H."/>
            <person name="Motomura T."/>
            <person name="Nagasato C."/>
            <person name="Napoli C.A."/>
            <person name="Nelson D.R."/>
            <person name="Nyvall-Collen P."/>
            <person name="Peters A.F."/>
            <person name="Pommier C."/>
            <person name="Potin P."/>
            <person name="Poulain J."/>
            <person name="Quesneville H."/>
            <person name="Read B."/>
            <person name="Rensing S.A."/>
            <person name="Ritter A."/>
            <person name="Rousvoal S."/>
            <person name="Samanta M."/>
            <person name="Samson G."/>
            <person name="Schroeder D.C."/>
            <person name="Segurens B."/>
            <person name="Strittmatter M."/>
            <person name="Tonon T."/>
            <person name="Tregear J.W."/>
            <person name="Valentin K."/>
            <person name="von Dassow P."/>
            <person name="Yamagishi T."/>
            <person name="Van de Peer Y."/>
            <person name="Wincker P."/>
        </authorList>
    </citation>
    <scope>NUCLEOTIDE SEQUENCE [LARGE SCALE GENOMIC DNA]</scope>
    <source>
        <strain evidence="3">Ec32 / CCAP1310/4</strain>
    </source>
</reference>
<proteinExistence type="predicted"/>
<keyword evidence="1" id="KW-0732">Signal</keyword>
<sequence>MRGIGALCCALAAVHGVTGFVAPLSPRGFGQQQTARAFSAPSSSQQPAAARLRMVATDLPKFTVSLMDDTRVSFHMDEKDVRKLADVVNNILRSFKRLKANAAEGGKPYKEDSVEYKDTIDGLNIVVECNPNIFPDPFKAQVFVRVYDDKMEVSSQAMLTKLTDAIKQHLALFK</sequence>
<dbReference type="EMBL" id="FN649741">
    <property type="protein sequence ID" value="CBJ29163.1"/>
    <property type="molecule type" value="Genomic_DNA"/>
</dbReference>
<feature type="signal peptide" evidence="1">
    <location>
        <begin position="1"/>
        <end position="19"/>
    </location>
</feature>
<evidence type="ECO:0000313" key="2">
    <source>
        <dbReference type="EMBL" id="CBJ29163.1"/>
    </source>
</evidence>
<accession>D7FJR1</accession>
<dbReference type="InParanoid" id="D7FJR1"/>
<dbReference type="STRING" id="2880.D7FJR1"/>
<feature type="chain" id="PRO_5003095285" evidence="1">
    <location>
        <begin position="20"/>
        <end position="174"/>
    </location>
</feature>
<dbReference type="OrthoDB" id="203642at2759"/>
<gene>
    <name evidence="2" type="ORF">Esi_0136_0031</name>
</gene>
<dbReference type="Proteomes" id="UP000002630">
    <property type="component" value="Linkage Group LG16"/>
</dbReference>